<keyword evidence="5" id="KW-1015">Disulfide bond</keyword>
<dbReference type="Pfam" id="PF17181">
    <property type="entry name" value="EPF"/>
    <property type="match status" value="1"/>
</dbReference>
<gene>
    <name evidence="7" type="ORF">Taro_034175</name>
</gene>
<feature type="signal peptide" evidence="6">
    <location>
        <begin position="1"/>
        <end position="27"/>
    </location>
</feature>
<evidence type="ECO:0000256" key="2">
    <source>
        <dbReference type="ARBA" id="ARBA00008127"/>
    </source>
</evidence>
<evidence type="ECO:0000256" key="6">
    <source>
        <dbReference type="RuleBase" id="RU367102"/>
    </source>
</evidence>
<dbReference type="PANTHER" id="PTHR33109:SF7">
    <property type="entry name" value="EPIDERMAL PATTERNING FACTOR-LIKE PROTEIN 2"/>
    <property type="match status" value="1"/>
</dbReference>
<dbReference type="PANTHER" id="PTHR33109">
    <property type="entry name" value="EPIDERMAL PATTERNING FACTOR-LIKE PROTEIN 4"/>
    <property type="match status" value="1"/>
</dbReference>
<comment type="similarity">
    <text evidence="2 6">Belongs to the plant cysteine rich small secretory peptide family. Epidermal patterning factor subfamily.</text>
</comment>
<keyword evidence="8" id="KW-1185">Reference proteome</keyword>
<dbReference type="OrthoDB" id="614712at2759"/>
<reference evidence="7" key="1">
    <citation type="submission" date="2017-07" db="EMBL/GenBank/DDBJ databases">
        <title>Taro Niue Genome Assembly and Annotation.</title>
        <authorList>
            <person name="Atibalentja N."/>
            <person name="Keating K."/>
            <person name="Fields C.J."/>
        </authorList>
    </citation>
    <scope>NUCLEOTIDE SEQUENCE</scope>
    <source>
        <strain evidence="7">Niue_2</strain>
        <tissue evidence="7">Leaf</tissue>
    </source>
</reference>
<dbReference type="AlphaFoldDB" id="A0A843W3C5"/>
<dbReference type="Proteomes" id="UP000652761">
    <property type="component" value="Unassembled WGS sequence"/>
</dbReference>
<comment type="caution">
    <text evidence="7">The sequence shown here is derived from an EMBL/GenBank/DDBJ whole genome shotgun (WGS) entry which is preliminary data.</text>
</comment>
<name>A0A843W3C5_COLES</name>
<protein>
    <recommendedName>
        <fullName evidence="6">Epidermal patterning factor-like protein</fullName>
    </recommendedName>
</protein>
<dbReference type="GO" id="GO:0010052">
    <property type="term" value="P:guard cell differentiation"/>
    <property type="evidence" value="ECO:0007669"/>
    <property type="project" value="UniProtKB-UniRule"/>
</dbReference>
<proteinExistence type="inferred from homology"/>
<comment type="subcellular location">
    <subcellularLocation>
        <location evidence="1 6">Secreted</location>
    </subcellularLocation>
</comment>
<dbReference type="InterPro" id="IPR039455">
    <property type="entry name" value="EPFL"/>
</dbReference>
<dbReference type="SMR" id="A0A843W3C5"/>
<evidence type="ECO:0000256" key="3">
    <source>
        <dbReference type="ARBA" id="ARBA00022525"/>
    </source>
</evidence>
<comment type="function">
    <text evidence="6">Controls stomatal patterning.</text>
</comment>
<keyword evidence="4 6" id="KW-0732">Signal</keyword>
<organism evidence="7 8">
    <name type="scientific">Colocasia esculenta</name>
    <name type="common">Wild taro</name>
    <name type="synonym">Arum esculentum</name>
    <dbReference type="NCBI Taxonomy" id="4460"/>
    <lineage>
        <taxon>Eukaryota</taxon>
        <taxon>Viridiplantae</taxon>
        <taxon>Streptophyta</taxon>
        <taxon>Embryophyta</taxon>
        <taxon>Tracheophyta</taxon>
        <taxon>Spermatophyta</taxon>
        <taxon>Magnoliopsida</taxon>
        <taxon>Liliopsida</taxon>
        <taxon>Araceae</taxon>
        <taxon>Aroideae</taxon>
        <taxon>Colocasieae</taxon>
        <taxon>Colocasia</taxon>
    </lineage>
</organism>
<sequence>MGSCCCCISRHIHLSLLLLLFLLLCSTQVRFLAEGRPISKPPQGAKKEEADAKVMVRALIGSRPPRCDRRCADCGHCKAVQVPAVPQDRVVADAAGRHRVSAGINSRIDDGGSNYKPVSWKCKCGDTIVNP</sequence>
<keyword evidence="6" id="KW-0217">Developmental protein</keyword>
<evidence type="ECO:0000313" key="8">
    <source>
        <dbReference type="Proteomes" id="UP000652761"/>
    </source>
</evidence>
<evidence type="ECO:0000256" key="5">
    <source>
        <dbReference type="ARBA" id="ARBA00023157"/>
    </source>
</evidence>
<feature type="chain" id="PRO_5033102847" description="Epidermal patterning factor-like protein" evidence="6">
    <location>
        <begin position="28"/>
        <end position="131"/>
    </location>
</feature>
<dbReference type="EMBL" id="NMUH01002675">
    <property type="protein sequence ID" value="MQM01418.1"/>
    <property type="molecule type" value="Genomic_DNA"/>
</dbReference>
<keyword evidence="3 6" id="KW-0964">Secreted</keyword>
<evidence type="ECO:0000256" key="1">
    <source>
        <dbReference type="ARBA" id="ARBA00004613"/>
    </source>
</evidence>
<accession>A0A843W3C5</accession>
<evidence type="ECO:0000256" key="4">
    <source>
        <dbReference type="ARBA" id="ARBA00022729"/>
    </source>
</evidence>
<evidence type="ECO:0000313" key="7">
    <source>
        <dbReference type="EMBL" id="MQM01418.1"/>
    </source>
</evidence>
<dbReference type="GO" id="GO:0005576">
    <property type="term" value="C:extracellular region"/>
    <property type="evidence" value="ECO:0007669"/>
    <property type="project" value="UniProtKB-SubCell"/>
</dbReference>